<organism evidence="5 6">
    <name type="scientific">Flavihumibacter petaseus NBRC 106054</name>
    <dbReference type="NCBI Taxonomy" id="1220578"/>
    <lineage>
        <taxon>Bacteria</taxon>
        <taxon>Pseudomonadati</taxon>
        <taxon>Bacteroidota</taxon>
        <taxon>Chitinophagia</taxon>
        <taxon>Chitinophagales</taxon>
        <taxon>Chitinophagaceae</taxon>
        <taxon>Flavihumibacter</taxon>
    </lineage>
</organism>
<dbReference type="AlphaFoldDB" id="A0A0E9N768"/>
<accession>A0A0E9N768</accession>
<dbReference type="PANTHER" id="PTHR39181:SF1">
    <property type="entry name" value="TYROSINE-PROTEIN PHOSPHATASE YWQE"/>
    <property type="match status" value="1"/>
</dbReference>
<name>A0A0E9N768_9BACT</name>
<sequence>MFSFFTRSKKISVDLSPLVTDMHSHILPGIDDGASDPGTSLQLITALQDLGLSSFVATPHILWDLYRNDDQSISTALDQLNSVLNAQPSGAVPLQAAAEYMMDDHFSQLVEQKKKLRAFNGNHVLVEFSFVAIPYNWKQLFFDMQMNGYQPVLAHPERYAFLSGQTGLFREMVEMGILLQLNLNSLTGYYGKSALSLATVLIKQQLISYLGTDCHHDRHVHALRDAPHLNDAVQHLLDSGKILNASIVL</sequence>
<dbReference type="InterPro" id="IPR016667">
    <property type="entry name" value="Caps_polysacc_synth_CpsB/CapC"/>
</dbReference>
<dbReference type="STRING" id="1220578.FPE01S_04_04390"/>
<dbReference type="SUPFAM" id="SSF89550">
    <property type="entry name" value="PHP domain-like"/>
    <property type="match status" value="1"/>
</dbReference>
<dbReference type="GO" id="GO:0030145">
    <property type="term" value="F:manganese ion binding"/>
    <property type="evidence" value="ECO:0007669"/>
    <property type="project" value="InterPro"/>
</dbReference>
<evidence type="ECO:0000256" key="1">
    <source>
        <dbReference type="ARBA" id="ARBA00005750"/>
    </source>
</evidence>
<evidence type="ECO:0000313" key="5">
    <source>
        <dbReference type="EMBL" id="GAO45195.1"/>
    </source>
</evidence>
<dbReference type="GO" id="GO:0004725">
    <property type="term" value="F:protein tyrosine phosphatase activity"/>
    <property type="evidence" value="ECO:0007669"/>
    <property type="project" value="UniProtKB-EC"/>
</dbReference>
<comment type="similarity">
    <text evidence="1">Belongs to the metallo-dependent hydrolases superfamily. CpsB/CapC family.</text>
</comment>
<evidence type="ECO:0000313" key="6">
    <source>
        <dbReference type="Proteomes" id="UP000033121"/>
    </source>
</evidence>
<dbReference type="PANTHER" id="PTHR39181">
    <property type="entry name" value="TYROSINE-PROTEIN PHOSPHATASE YWQE"/>
    <property type="match status" value="1"/>
</dbReference>
<keyword evidence="3" id="KW-0378">Hydrolase</keyword>
<evidence type="ECO:0000256" key="3">
    <source>
        <dbReference type="ARBA" id="ARBA00022801"/>
    </source>
</evidence>
<gene>
    <name evidence="5" type="ORF">FPE01S_04_04390</name>
</gene>
<protein>
    <recommendedName>
        <fullName evidence="2">protein-tyrosine-phosphatase</fullName>
        <ecNumber evidence="2">3.1.3.48</ecNumber>
    </recommendedName>
</protein>
<comment type="catalytic activity">
    <reaction evidence="4">
        <text>O-phospho-L-tyrosyl-[protein] + H2O = L-tyrosyl-[protein] + phosphate</text>
        <dbReference type="Rhea" id="RHEA:10684"/>
        <dbReference type="Rhea" id="RHEA-COMP:10136"/>
        <dbReference type="Rhea" id="RHEA-COMP:20101"/>
        <dbReference type="ChEBI" id="CHEBI:15377"/>
        <dbReference type="ChEBI" id="CHEBI:43474"/>
        <dbReference type="ChEBI" id="CHEBI:46858"/>
        <dbReference type="ChEBI" id="CHEBI:61978"/>
        <dbReference type="EC" id="3.1.3.48"/>
    </reaction>
</comment>
<comment type="caution">
    <text evidence="5">The sequence shown here is derived from an EMBL/GenBank/DDBJ whole genome shotgun (WGS) entry which is preliminary data.</text>
</comment>
<dbReference type="EMBL" id="BBWV01000004">
    <property type="protein sequence ID" value="GAO45195.1"/>
    <property type="molecule type" value="Genomic_DNA"/>
</dbReference>
<dbReference type="EC" id="3.1.3.48" evidence="2"/>
<dbReference type="Proteomes" id="UP000033121">
    <property type="component" value="Unassembled WGS sequence"/>
</dbReference>
<evidence type="ECO:0000256" key="2">
    <source>
        <dbReference type="ARBA" id="ARBA00013064"/>
    </source>
</evidence>
<keyword evidence="6" id="KW-1185">Reference proteome</keyword>
<evidence type="ECO:0000256" key="4">
    <source>
        <dbReference type="ARBA" id="ARBA00051722"/>
    </source>
</evidence>
<proteinExistence type="inferred from homology"/>
<reference evidence="5 6" key="1">
    <citation type="submission" date="2015-04" db="EMBL/GenBank/DDBJ databases">
        <title>Whole genome shotgun sequence of Flavihumibacter petaseus NBRC 106054.</title>
        <authorList>
            <person name="Miyazawa S."/>
            <person name="Hosoyama A."/>
            <person name="Hashimoto M."/>
            <person name="Noguchi M."/>
            <person name="Tsuchikane K."/>
            <person name="Ohji S."/>
            <person name="Yamazoe A."/>
            <person name="Ichikawa N."/>
            <person name="Kimura A."/>
            <person name="Fujita N."/>
        </authorList>
    </citation>
    <scope>NUCLEOTIDE SEQUENCE [LARGE SCALE GENOMIC DNA]</scope>
    <source>
        <strain evidence="5 6">NBRC 106054</strain>
    </source>
</reference>
<dbReference type="Pfam" id="PF19567">
    <property type="entry name" value="CpsB_CapC"/>
    <property type="match status" value="1"/>
</dbReference>
<dbReference type="InterPro" id="IPR016195">
    <property type="entry name" value="Pol/histidinol_Pase-like"/>
</dbReference>
<dbReference type="Gene3D" id="3.20.20.140">
    <property type="entry name" value="Metal-dependent hydrolases"/>
    <property type="match status" value="1"/>
</dbReference>